<evidence type="ECO:0000313" key="5">
    <source>
        <dbReference type="EMBL" id="PFH62671.1"/>
    </source>
</evidence>
<evidence type="ECO:0000256" key="3">
    <source>
        <dbReference type="SAM" id="MobiDB-lite"/>
    </source>
</evidence>
<dbReference type="PANTHER" id="PTHR33630">
    <property type="entry name" value="CUTINASE RV1984C-RELATED-RELATED"/>
    <property type="match status" value="1"/>
</dbReference>
<accession>A0A2A9PNN8</accession>
<keyword evidence="1" id="KW-0378">Hydrolase</keyword>
<protein>
    <recommendedName>
        <fullName evidence="7">Cutinase</fullName>
    </recommendedName>
</protein>
<dbReference type="SMART" id="SM01110">
    <property type="entry name" value="Cutinase"/>
    <property type="match status" value="1"/>
</dbReference>
<proteinExistence type="predicted"/>
<keyword evidence="4" id="KW-0732">Signal</keyword>
<keyword evidence="2" id="KW-1015">Disulfide bond</keyword>
<dbReference type="STRING" id="268505.A0A2A9PNN8"/>
<dbReference type="SUPFAM" id="SSF53474">
    <property type="entry name" value="alpha/beta-Hydrolases"/>
    <property type="match status" value="1"/>
</dbReference>
<keyword evidence="6" id="KW-1185">Reference proteome</keyword>
<comment type="caution">
    <text evidence="5">The sequence shown here is derived from an EMBL/GenBank/DDBJ whole genome shotgun (WGS) entry which is preliminary data.</text>
</comment>
<evidence type="ECO:0008006" key="7">
    <source>
        <dbReference type="Google" id="ProtNLM"/>
    </source>
</evidence>
<feature type="chain" id="PRO_5012947810" description="Cutinase" evidence="4">
    <location>
        <begin position="20"/>
        <end position="305"/>
    </location>
</feature>
<dbReference type="AlphaFoldDB" id="A0A2A9PNN8"/>
<evidence type="ECO:0000313" key="6">
    <source>
        <dbReference type="Proteomes" id="UP000037136"/>
    </source>
</evidence>
<dbReference type="InterPro" id="IPR000675">
    <property type="entry name" value="Cutinase/axe"/>
</dbReference>
<dbReference type="PANTHER" id="PTHR33630:SF9">
    <property type="entry name" value="CUTINASE 4"/>
    <property type="match status" value="1"/>
</dbReference>
<dbReference type="Pfam" id="PF01083">
    <property type="entry name" value="Cutinase"/>
    <property type="match status" value="1"/>
</dbReference>
<sequence length="305" mass="32780">MGQGWSFILMVGISGLAASARFTFCHNYVLISARGTRETAGPSLGFTDMIRLTLRQAPGGTEYDVRYPAARDYTQVTTLIGTADIRRRIRRGLAACPKQRYALLGYSQGATATLEALREMRGTPAERSISAVLLLGNPYQVPGQLSTVDELGGDSTRNRTGALLNLAPGIGLSKEWASSGNALNICYRGDPICSGPGPDTRGKEHIFYGFSFEVQRLGAAFLTERLKGYRPYVSSRAEQAFEFAALLAELKRRAREKGVVDVKPEEASMSGQEEALPSAGAVRGDEGGGTQMGGWGAREMVAEGE</sequence>
<evidence type="ECO:0000256" key="4">
    <source>
        <dbReference type="SAM" id="SignalP"/>
    </source>
</evidence>
<reference evidence="5 6" key="1">
    <citation type="journal article" date="2015" name="BMC Genomics">
        <title>Gene expression during zombie ant biting behavior reflects the complexity underlying fungal parasitic behavioral manipulation.</title>
        <authorList>
            <person name="de Bekker C."/>
            <person name="Ohm R.A."/>
            <person name="Loreto R.G."/>
            <person name="Sebastian A."/>
            <person name="Albert I."/>
            <person name="Merrow M."/>
            <person name="Brachmann A."/>
            <person name="Hughes D.P."/>
        </authorList>
    </citation>
    <scope>NUCLEOTIDE SEQUENCE [LARGE SCALE GENOMIC DNA]</scope>
    <source>
        <strain evidence="5 6">SC16a</strain>
    </source>
</reference>
<name>A0A2A9PNN8_OPHUN</name>
<organism evidence="5 6">
    <name type="scientific">Ophiocordyceps unilateralis</name>
    <name type="common">Zombie-ant fungus</name>
    <name type="synonym">Torrubia unilateralis</name>
    <dbReference type="NCBI Taxonomy" id="268505"/>
    <lineage>
        <taxon>Eukaryota</taxon>
        <taxon>Fungi</taxon>
        <taxon>Dikarya</taxon>
        <taxon>Ascomycota</taxon>
        <taxon>Pezizomycotina</taxon>
        <taxon>Sordariomycetes</taxon>
        <taxon>Hypocreomycetidae</taxon>
        <taxon>Hypocreales</taxon>
        <taxon>Ophiocordycipitaceae</taxon>
        <taxon>Ophiocordyceps</taxon>
    </lineage>
</organism>
<gene>
    <name evidence="5" type="ORF">XA68_12542</name>
</gene>
<evidence type="ECO:0000256" key="2">
    <source>
        <dbReference type="ARBA" id="ARBA00023157"/>
    </source>
</evidence>
<reference evidence="5 6" key="2">
    <citation type="journal article" date="2017" name="Sci. Rep.">
        <title>Ant-infecting Ophiocordyceps genomes reveal a high diversity of potential behavioral manipulation genes and a possible major role for enterotoxins.</title>
        <authorList>
            <person name="de Bekker C."/>
            <person name="Ohm R.A."/>
            <person name="Evans H.C."/>
            <person name="Brachmann A."/>
            <person name="Hughes D.P."/>
        </authorList>
    </citation>
    <scope>NUCLEOTIDE SEQUENCE [LARGE SCALE GENOMIC DNA]</scope>
    <source>
        <strain evidence="5 6">SC16a</strain>
    </source>
</reference>
<dbReference type="InterPro" id="IPR029058">
    <property type="entry name" value="AB_hydrolase_fold"/>
</dbReference>
<dbReference type="Gene3D" id="3.40.50.1820">
    <property type="entry name" value="alpha/beta hydrolase"/>
    <property type="match status" value="1"/>
</dbReference>
<dbReference type="Proteomes" id="UP000037136">
    <property type="component" value="Unassembled WGS sequence"/>
</dbReference>
<dbReference type="GO" id="GO:0052689">
    <property type="term" value="F:carboxylic ester hydrolase activity"/>
    <property type="evidence" value="ECO:0007669"/>
    <property type="project" value="UniProtKB-ARBA"/>
</dbReference>
<dbReference type="OrthoDB" id="3225429at2759"/>
<dbReference type="EMBL" id="LAZP02000021">
    <property type="protein sequence ID" value="PFH62671.1"/>
    <property type="molecule type" value="Genomic_DNA"/>
</dbReference>
<feature type="signal peptide" evidence="4">
    <location>
        <begin position="1"/>
        <end position="19"/>
    </location>
</feature>
<evidence type="ECO:0000256" key="1">
    <source>
        <dbReference type="ARBA" id="ARBA00022801"/>
    </source>
</evidence>
<feature type="region of interest" description="Disordered" evidence="3">
    <location>
        <begin position="261"/>
        <end position="295"/>
    </location>
</feature>